<dbReference type="Proteomes" id="UP000194020">
    <property type="component" value="Unassembled WGS sequence"/>
</dbReference>
<proteinExistence type="predicted"/>
<evidence type="ECO:0000313" key="2">
    <source>
        <dbReference type="Proteomes" id="UP000194020"/>
    </source>
</evidence>
<gene>
    <name evidence="1" type="ORF">AU511_06200</name>
</gene>
<dbReference type="AlphaFoldDB" id="A0A1X3RXX6"/>
<sequence>MDLIEQYLPTYHFSEKHALNVASTPEQVMAAVLDYRPDNDYLFRSAITLRELPIRLLDRLQGKDFASRKPFNMENFTLLEQISDRDIVFGLAGKFWRSDYGQTPLVDAEDFFAFSEPASAKLALSFSIERLGNRSTRLRTETRILCLDKDAQRKFAPYWYLIRPVSGLIRVRMLKSISQSAQRSAGD</sequence>
<organism evidence="1 2">
    <name type="scientific">Lonsdalea iberica</name>
    <dbReference type="NCBI Taxonomy" id="1082703"/>
    <lineage>
        <taxon>Bacteria</taxon>
        <taxon>Pseudomonadati</taxon>
        <taxon>Pseudomonadota</taxon>
        <taxon>Gammaproteobacteria</taxon>
        <taxon>Enterobacterales</taxon>
        <taxon>Pectobacteriaceae</taxon>
        <taxon>Lonsdalea</taxon>
    </lineage>
</organism>
<comment type="caution">
    <text evidence="1">The sequence shown here is derived from an EMBL/GenBank/DDBJ whole genome shotgun (WGS) entry which is preliminary data.</text>
</comment>
<protein>
    <recommendedName>
        <fullName evidence="3">DUF2867 domain-containing protein</fullName>
    </recommendedName>
</protein>
<accession>A0A1X3RXX6</accession>
<evidence type="ECO:0000313" key="1">
    <source>
        <dbReference type="EMBL" id="OSN06843.1"/>
    </source>
</evidence>
<dbReference type="EMBL" id="LUTP01000011">
    <property type="protein sequence ID" value="OSN06843.1"/>
    <property type="molecule type" value="Genomic_DNA"/>
</dbReference>
<dbReference type="OrthoDB" id="5464833at2"/>
<reference evidence="1 2" key="1">
    <citation type="submission" date="2016-02" db="EMBL/GenBank/DDBJ databases">
        <title>Species-wide whole genome sequencing reveals diversity, host range in Lonsdalea quercina.</title>
        <authorList>
            <person name="Li Y."/>
        </authorList>
    </citation>
    <scope>NUCLEOTIDE SEQUENCE [LARGE SCALE GENOMIC DNA]</scope>
    <source>
        <strain evidence="1 2">LMG 26264</strain>
    </source>
</reference>
<name>A0A1X3RXX6_9GAMM</name>
<dbReference type="RefSeq" id="WP_094109138.1">
    <property type="nucleotide sequence ID" value="NZ_LUTP01000011.1"/>
</dbReference>
<evidence type="ECO:0008006" key="3">
    <source>
        <dbReference type="Google" id="ProtNLM"/>
    </source>
</evidence>